<name>A0A1F4XTU8_9BACT</name>
<proteinExistence type="predicted"/>
<evidence type="ECO:0000256" key="1">
    <source>
        <dbReference type="ARBA" id="ARBA00022723"/>
    </source>
</evidence>
<protein>
    <recommendedName>
        <fullName evidence="5">Ribulose phosphate epimerase</fullName>
    </recommendedName>
</protein>
<dbReference type="GO" id="GO:0016857">
    <property type="term" value="F:racemase and epimerase activity, acting on carbohydrates and derivatives"/>
    <property type="evidence" value="ECO:0007669"/>
    <property type="project" value="InterPro"/>
</dbReference>
<reference evidence="3 4" key="1">
    <citation type="journal article" date="2016" name="Nat. Commun.">
        <title>Thousands of microbial genomes shed light on interconnected biogeochemical processes in an aquifer system.</title>
        <authorList>
            <person name="Anantharaman K."/>
            <person name="Brown C.T."/>
            <person name="Hug L.A."/>
            <person name="Sharon I."/>
            <person name="Castelle C.J."/>
            <person name="Probst A.J."/>
            <person name="Thomas B.C."/>
            <person name="Singh A."/>
            <person name="Wilkins M.J."/>
            <person name="Karaoz U."/>
            <person name="Brodie E.L."/>
            <person name="Williams K.H."/>
            <person name="Hubbard S.S."/>
            <person name="Banfield J.F."/>
        </authorList>
    </citation>
    <scope>NUCLEOTIDE SEQUENCE [LARGE SCALE GENOMIC DNA]</scope>
</reference>
<dbReference type="InterPro" id="IPR013785">
    <property type="entry name" value="Aldolase_TIM"/>
</dbReference>
<gene>
    <name evidence="3" type="ORF">A3F55_02140</name>
</gene>
<dbReference type="Pfam" id="PF00834">
    <property type="entry name" value="Ribul_P_3_epim"/>
    <property type="match status" value="1"/>
</dbReference>
<dbReference type="Gene3D" id="3.20.20.70">
    <property type="entry name" value="Aldolase class I"/>
    <property type="match status" value="1"/>
</dbReference>
<keyword evidence="2" id="KW-0413">Isomerase</keyword>
<evidence type="ECO:0000313" key="3">
    <source>
        <dbReference type="EMBL" id="OGC85044.1"/>
    </source>
</evidence>
<dbReference type="SUPFAM" id="SSF51366">
    <property type="entry name" value="Ribulose-phoshate binding barrel"/>
    <property type="match status" value="1"/>
</dbReference>
<organism evidence="3 4">
    <name type="scientific">Candidatus Adlerbacteria bacterium RIFCSPHIGHO2_12_FULL_53_18</name>
    <dbReference type="NCBI Taxonomy" id="1797242"/>
    <lineage>
        <taxon>Bacteria</taxon>
        <taxon>Candidatus Adleribacteriota</taxon>
    </lineage>
</organism>
<dbReference type="GO" id="GO:0046872">
    <property type="term" value="F:metal ion binding"/>
    <property type="evidence" value="ECO:0007669"/>
    <property type="project" value="UniProtKB-KW"/>
</dbReference>
<dbReference type="AlphaFoldDB" id="A0A1F4XTU8"/>
<evidence type="ECO:0000313" key="4">
    <source>
        <dbReference type="Proteomes" id="UP000178091"/>
    </source>
</evidence>
<accession>A0A1F4XTU8</accession>
<keyword evidence="1" id="KW-0479">Metal-binding</keyword>
<sequence length="230" mass="25645">MPKSFAELEVLVGRVHGFAKKVQVDVVDGRFAKHSWFSPKTWPYKDRSSFDKIVEEEKGLPFWEEITYEFDLMIEHPLEEVMNFVRAGGTQIVIHAGAPGAALGLQKLVDVRQSDDGAFTITTGLALLPDMQPDVLEQFDALYDYVQVMGINRVGRQGEPFAPQSLALIERLRKRYPDITIQVDGGVTMETARRLVQAGANRLVVGHVILAADNPEEAYNALYTEANVGQ</sequence>
<dbReference type="InterPro" id="IPR011060">
    <property type="entry name" value="RibuloseP-bd_barrel"/>
</dbReference>
<dbReference type="PANTHER" id="PTHR11749">
    <property type="entry name" value="RIBULOSE-5-PHOSPHATE-3-EPIMERASE"/>
    <property type="match status" value="1"/>
</dbReference>
<evidence type="ECO:0000256" key="2">
    <source>
        <dbReference type="ARBA" id="ARBA00023235"/>
    </source>
</evidence>
<dbReference type="EMBL" id="MEWW01000005">
    <property type="protein sequence ID" value="OGC85044.1"/>
    <property type="molecule type" value="Genomic_DNA"/>
</dbReference>
<dbReference type="GO" id="GO:0005975">
    <property type="term" value="P:carbohydrate metabolic process"/>
    <property type="evidence" value="ECO:0007669"/>
    <property type="project" value="InterPro"/>
</dbReference>
<dbReference type="Proteomes" id="UP000178091">
    <property type="component" value="Unassembled WGS sequence"/>
</dbReference>
<dbReference type="InterPro" id="IPR000056">
    <property type="entry name" value="Ribul_P_3_epim-like"/>
</dbReference>
<comment type="caution">
    <text evidence="3">The sequence shown here is derived from an EMBL/GenBank/DDBJ whole genome shotgun (WGS) entry which is preliminary data.</text>
</comment>
<evidence type="ECO:0008006" key="5">
    <source>
        <dbReference type="Google" id="ProtNLM"/>
    </source>
</evidence>